<keyword evidence="3" id="KW-1185">Reference proteome</keyword>
<evidence type="ECO:0000256" key="1">
    <source>
        <dbReference type="SAM" id="MobiDB-lite"/>
    </source>
</evidence>
<organism evidence="2 3">
    <name type="scientific">Wolfiporia cocos (strain MD-104)</name>
    <name type="common">Brown rot fungus</name>
    <dbReference type="NCBI Taxonomy" id="742152"/>
    <lineage>
        <taxon>Eukaryota</taxon>
        <taxon>Fungi</taxon>
        <taxon>Dikarya</taxon>
        <taxon>Basidiomycota</taxon>
        <taxon>Agaricomycotina</taxon>
        <taxon>Agaricomycetes</taxon>
        <taxon>Polyporales</taxon>
        <taxon>Phaeolaceae</taxon>
        <taxon>Wolfiporia</taxon>
    </lineage>
</organism>
<dbReference type="AlphaFoldDB" id="A0A2H3JPH3"/>
<gene>
    <name evidence="2" type="ORF">WOLCODRAFT_164718</name>
</gene>
<accession>A0A2H3JPH3</accession>
<reference evidence="2 3" key="1">
    <citation type="journal article" date="2012" name="Science">
        <title>The Paleozoic origin of enzymatic lignin decomposition reconstructed from 31 fungal genomes.</title>
        <authorList>
            <person name="Floudas D."/>
            <person name="Binder M."/>
            <person name="Riley R."/>
            <person name="Barry K."/>
            <person name="Blanchette R.A."/>
            <person name="Henrissat B."/>
            <person name="Martinez A.T."/>
            <person name="Otillar R."/>
            <person name="Spatafora J.W."/>
            <person name="Yadav J.S."/>
            <person name="Aerts A."/>
            <person name="Benoit I."/>
            <person name="Boyd A."/>
            <person name="Carlson A."/>
            <person name="Copeland A."/>
            <person name="Coutinho P.M."/>
            <person name="de Vries R.P."/>
            <person name="Ferreira P."/>
            <person name="Findley K."/>
            <person name="Foster B."/>
            <person name="Gaskell J."/>
            <person name="Glotzer D."/>
            <person name="Gorecki P."/>
            <person name="Heitman J."/>
            <person name="Hesse C."/>
            <person name="Hori C."/>
            <person name="Igarashi K."/>
            <person name="Jurgens J.A."/>
            <person name="Kallen N."/>
            <person name="Kersten P."/>
            <person name="Kohler A."/>
            <person name="Kuees U."/>
            <person name="Kumar T.K.A."/>
            <person name="Kuo A."/>
            <person name="LaButti K."/>
            <person name="Larrondo L.F."/>
            <person name="Lindquist E."/>
            <person name="Ling A."/>
            <person name="Lombard V."/>
            <person name="Lucas S."/>
            <person name="Lundell T."/>
            <person name="Martin R."/>
            <person name="McLaughlin D.J."/>
            <person name="Morgenstern I."/>
            <person name="Morin E."/>
            <person name="Murat C."/>
            <person name="Nagy L.G."/>
            <person name="Nolan M."/>
            <person name="Ohm R.A."/>
            <person name="Patyshakuliyeva A."/>
            <person name="Rokas A."/>
            <person name="Ruiz-Duenas F.J."/>
            <person name="Sabat G."/>
            <person name="Salamov A."/>
            <person name="Samejima M."/>
            <person name="Schmutz J."/>
            <person name="Slot J.C."/>
            <person name="St John F."/>
            <person name="Stenlid J."/>
            <person name="Sun H."/>
            <person name="Sun S."/>
            <person name="Syed K."/>
            <person name="Tsang A."/>
            <person name="Wiebenga A."/>
            <person name="Young D."/>
            <person name="Pisabarro A."/>
            <person name="Eastwood D.C."/>
            <person name="Martin F."/>
            <person name="Cullen D."/>
            <person name="Grigoriev I.V."/>
            <person name="Hibbett D.S."/>
        </authorList>
    </citation>
    <scope>NUCLEOTIDE SEQUENCE [LARGE SCALE GENOMIC DNA]</scope>
    <source>
        <strain evidence="2 3">MD-104</strain>
    </source>
</reference>
<name>A0A2H3JPH3_WOLCO</name>
<dbReference type="EMBL" id="KB468146">
    <property type="protein sequence ID" value="PCH43781.1"/>
    <property type="molecule type" value="Genomic_DNA"/>
</dbReference>
<feature type="region of interest" description="Disordered" evidence="1">
    <location>
        <begin position="190"/>
        <end position="218"/>
    </location>
</feature>
<evidence type="ECO:0000313" key="3">
    <source>
        <dbReference type="Proteomes" id="UP000218811"/>
    </source>
</evidence>
<dbReference type="Proteomes" id="UP000218811">
    <property type="component" value="Unassembled WGS sequence"/>
</dbReference>
<proteinExistence type="predicted"/>
<evidence type="ECO:0000313" key="2">
    <source>
        <dbReference type="EMBL" id="PCH43781.1"/>
    </source>
</evidence>
<protein>
    <submittedName>
        <fullName evidence="2">Uncharacterized protein</fullName>
    </submittedName>
</protein>
<sequence>MGGVGRGRGTGALTRGFTSARAASPARTWFARVRRTKQATSQELVTGHGELRPTVPLPSLISPSVHGLGTVYHAPHYARYRIAPSSTTDYSTYTLGAVARGGAPLTQTTRPHAQKPVGVAVMITRGASALRGPRPAWWNTAERSRAVAVVATSGHHTRPTPVSHASHRHTAPYFPTFPVRAHRCATLTVPPDDPNSLRDSARPCSAKGTRFYSQPGSRAAAVTVPIGDAVTRASQLQNQ</sequence>